<evidence type="ECO:0000256" key="6">
    <source>
        <dbReference type="SAM" id="Phobius"/>
    </source>
</evidence>
<evidence type="ECO:0000256" key="2">
    <source>
        <dbReference type="ARBA" id="ARBA00013977"/>
    </source>
</evidence>
<dbReference type="PANTHER" id="PTHR13628:SF1">
    <property type="entry name" value="TRANSMEMBRANE PROTEIN 267"/>
    <property type="match status" value="1"/>
</dbReference>
<reference evidence="8 9" key="1">
    <citation type="submission" date="2025-04" db="UniProtKB">
        <authorList>
            <consortium name="RefSeq"/>
        </authorList>
    </citation>
    <scope>IDENTIFICATION</scope>
    <source>
        <strain evidence="8 9">11010-0011.00</strain>
        <tissue evidence="8 9">Whole body</tissue>
    </source>
</reference>
<comment type="subcellular location">
    <subcellularLocation>
        <location evidence="1">Membrane</location>
        <topology evidence="1">Multi-pass membrane protein</topology>
    </subcellularLocation>
</comment>
<dbReference type="OrthoDB" id="10014558at2759"/>
<dbReference type="GeneID" id="115628343"/>
<keyword evidence="3 6" id="KW-0812">Transmembrane</keyword>
<dbReference type="Proteomes" id="UP000504634">
    <property type="component" value="Unplaced"/>
</dbReference>
<organism evidence="7 8">
    <name type="scientific">Drosophila lebanonensis</name>
    <name type="common">Fruit fly</name>
    <name type="synonym">Scaptodrosophila lebanonensis</name>
    <dbReference type="NCBI Taxonomy" id="7225"/>
    <lineage>
        <taxon>Eukaryota</taxon>
        <taxon>Metazoa</taxon>
        <taxon>Ecdysozoa</taxon>
        <taxon>Arthropoda</taxon>
        <taxon>Hexapoda</taxon>
        <taxon>Insecta</taxon>
        <taxon>Pterygota</taxon>
        <taxon>Neoptera</taxon>
        <taxon>Endopterygota</taxon>
        <taxon>Diptera</taxon>
        <taxon>Brachycera</taxon>
        <taxon>Muscomorpha</taxon>
        <taxon>Ephydroidea</taxon>
        <taxon>Drosophilidae</taxon>
        <taxon>Scaptodrosophila</taxon>
    </lineage>
</organism>
<dbReference type="PANTHER" id="PTHR13628">
    <property type="entry name" value="TRANSMEMBRANE PROTEIN 267"/>
    <property type="match status" value="1"/>
</dbReference>
<sequence>MPHCHIMVYMRIVLTTLVTITCLLGDNFLELTQHPLLKALADNATHAAIGALTGIAFAMQFYERTTQLFGWLLIFTCFVVSSFIDLDHFVEARSLYLEDATNLSRRPFLHCSSIVVVMLIFYICTACLNYFRTSLMLGALLCAFITHHTRDAVRRGFWFCPFGHTSPLPHTAYILGIIVTPHLLAYIHEICRSPLLLNFLGQYIKLSECNYRSSGGGYRYLQV</sequence>
<gene>
    <name evidence="8 9" type="primary">LOC115628343</name>
</gene>
<dbReference type="RefSeq" id="XP_030380267.1">
    <property type="nucleotide sequence ID" value="XM_030524407.1"/>
</dbReference>
<keyword evidence="7" id="KW-1185">Reference proteome</keyword>
<dbReference type="Pfam" id="PF04307">
    <property type="entry name" value="YdjM"/>
    <property type="match status" value="1"/>
</dbReference>
<evidence type="ECO:0000313" key="7">
    <source>
        <dbReference type="Proteomes" id="UP000504634"/>
    </source>
</evidence>
<dbReference type="RefSeq" id="XP_030380268.1">
    <property type="nucleotide sequence ID" value="XM_030524408.1"/>
</dbReference>
<dbReference type="AlphaFoldDB" id="A0A6J2TZL1"/>
<name>A0A6J2TZL1_DROLE</name>
<dbReference type="InterPro" id="IPR007404">
    <property type="entry name" value="YdjM-like"/>
</dbReference>
<evidence type="ECO:0000256" key="3">
    <source>
        <dbReference type="ARBA" id="ARBA00022692"/>
    </source>
</evidence>
<feature type="transmembrane region" description="Helical" evidence="6">
    <location>
        <begin position="6"/>
        <end position="24"/>
    </location>
</feature>
<accession>A0A6J2TZL1</accession>
<evidence type="ECO:0000256" key="4">
    <source>
        <dbReference type="ARBA" id="ARBA00022989"/>
    </source>
</evidence>
<dbReference type="GO" id="GO:0016020">
    <property type="term" value="C:membrane"/>
    <property type="evidence" value="ECO:0007669"/>
    <property type="project" value="UniProtKB-SubCell"/>
</dbReference>
<proteinExistence type="predicted"/>
<feature type="transmembrane region" description="Helical" evidence="6">
    <location>
        <begin position="44"/>
        <end position="62"/>
    </location>
</feature>
<evidence type="ECO:0000313" key="8">
    <source>
        <dbReference type="RefSeq" id="XP_030380267.1"/>
    </source>
</evidence>
<feature type="transmembrane region" description="Helical" evidence="6">
    <location>
        <begin position="107"/>
        <end position="131"/>
    </location>
</feature>
<dbReference type="InterPro" id="IPR026572">
    <property type="entry name" value="TMEM267"/>
</dbReference>
<protein>
    <recommendedName>
        <fullName evidence="2">Transmembrane protein 267</fullName>
    </recommendedName>
</protein>
<evidence type="ECO:0000256" key="5">
    <source>
        <dbReference type="ARBA" id="ARBA00023136"/>
    </source>
</evidence>
<evidence type="ECO:0000256" key="1">
    <source>
        <dbReference type="ARBA" id="ARBA00004141"/>
    </source>
</evidence>
<keyword evidence="5 6" id="KW-0472">Membrane</keyword>
<feature type="transmembrane region" description="Helical" evidence="6">
    <location>
        <begin position="68"/>
        <end position="86"/>
    </location>
</feature>
<keyword evidence="4 6" id="KW-1133">Transmembrane helix</keyword>
<evidence type="ECO:0000313" key="9">
    <source>
        <dbReference type="RefSeq" id="XP_030380268.1"/>
    </source>
</evidence>